<dbReference type="AlphaFoldDB" id="A0A183LR96"/>
<name>A0A183LR96_9TREM</name>
<accession>A0A183LR96</accession>
<reference evidence="1 2" key="1">
    <citation type="submission" date="2018-11" db="EMBL/GenBank/DDBJ databases">
        <authorList>
            <consortium name="Pathogen Informatics"/>
        </authorList>
    </citation>
    <scope>NUCLEOTIDE SEQUENCE [LARGE SCALE GENOMIC DNA]</scope>
    <source>
        <strain evidence="1 2">Zambia</strain>
    </source>
</reference>
<organism evidence="1 2">
    <name type="scientific">Schistosoma margrebowiei</name>
    <dbReference type="NCBI Taxonomy" id="48269"/>
    <lineage>
        <taxon>Eukaryota</taxon>
        <taxon>Metazoa</taxon>
        <taxon>Spiralia</taxon>
        <taxon>Lophotrochozoa</taxon>
        <taxon>Platyhelminthes</taxon>
        <taxon>Trematoda</taxon>
        <taxon>Digenea</taxon>
        <taxon>Strigeidida</taxon>
        <taxon>Schistosomatoidea</taxon>
        <taxon>Schistosomatidae</taxon>
        <taxon>Schistosoma</taxon>
    </lineage>
</organism>
<proteinExistence type="predicted"/>
<sequence>MCFKCDDIGHIQLICNTTAHLAATNIKSCNSDPIKSSIPNDHLSLSTILKDSVELYSSSKLNETQNSCKPKVSSQSIYQISHVIVPNMVFANNSLISDGIPCKSEENMLNEPRHD</sequence>
<protein>
    <submittedName>
        <fullName evidence="1">Uncharacterized protein</fullName>
    </submittedName>
</protein>
<keyword evidence="2" id="KW-1185">Reference proteome</keyword>
<dbReference type="EMBL" id="UZAI01002334">
    <property type="protein sequence ID" value="VDO70523.1"/>
    <property type="molecule type" value="Genomic_DNA"/>
</dbReference>
<evidence type="ECO:0000313" key="2">
    <source>
        <dbReference type="Proteomes" id="UP000277204"/>
    </source>
</evidence>
<gene>
    <name evidence="1" type="ORF">SMRZ_LOCUS6322</name>
</gene>
<evidence type="ECO:0000313" key="1">
    <source>
        <dbReference type="EMBL" id="VDO70523.1"/>
    </source>
</evidence>
<dbReference type="Proteomes" id="UP000277204">
    <property type="component" value="Unassembled WGS sequence"/>
</dbReference>